<comment type="caution">
    <text evidence="1">The sequence shown here is derived from an EMBL/GenBank/DDBJ whole genome shotgun (WGS) entry which is preliminary data.</text>
</comment>
<organism evidence="1">
    <name type="scientific">marine sediment metagenome</name>
    <dbReference type="NCBI Taxonomy" id="412755"/>
    <lineage>
        <taxon>unclassified sequences</taxon>
        <taxon>metagenomes</taxon>
        <taxon>ecological metagenomes</taxon>
    </lineage>
</organism>
<reference evidence="1" key="1">
    <citation type="journal article" date="2015" name="Nature">
        <title>Complex archaea that bridge the gap between prokaryotes and eukaryotes.</title>
        <authorList>
            <person name="Spang A."/>
            <person name="Saw J.H."/>
            <person name="Jorgensen S.L."/>
            <person name="Zaremba-Niedzwiedzka K."/>
            <person name="Martijn J."/>
            <person name="Lind A.E."/>
            <person name="van Eijk R."/>
            <person name="Schleper C."/>
            <person name="Guy L."/>
            <person name="Ettema T.J."/>
        </authorList>
    </citation>
    <scope>NUCLEOTIDE SEQUENCE</scope>
</reference>
<name>A0A0F9GCD9_9ZZZZ</name>
<accession>A0A0F9GCD9</accession>
<protein>
    <submittedName>
        <fullName evidence="1">Uncharacterized protein</fullName>
    </submittedName>
</protein>
<gene>
    <name evidence="1" type="ORF">LCGC14_2137700</name>
</gene>
<dbReference type="EMBL" id="LAZR01026961">
    <property type="protein sequence ID" value="KKL67165.1"/>
    <property type="molecule type" value="Genomic_DNA"/>
</dbReference>
<proteinExistence type="predicted"/>
<dbReference type="AlphaFoldDB" id="A0A0F9GCD9"/>
<sequence>MTEAVLSKDANANAYDVTTPSAGYASGEVIQLPNGRAAAVAGLLTKVSGDPAALITAGQFTLTKG</sequence>
<feature type="non-terminal residue" evidence="1">
    <location>
        <position position="65"/>
    </location>
</feature>
<evidence type="ECO:0000313" key="1">
    <source>
        <dbReference type="EMBL" id="KKL67165.1"/>
    </source>
</evidence>